<dbReference type="EMBL" id="JAULSU010000001">
    <property type="protein sequence ID" value="KAK0633860.1"/>
    <property type="molecule type" value="Genomic_DNA"/>
</dbReference>
<feature type="domain" description="Serine hydrolase" evidence="3">
    <location>
        <begin position="123"/>
        <end position="352"/>
    </location>
</feature>
<proteinExistence type="predicted"/>
<name>A0AA40CD68_9PEZI</name>
<gene>
    <name evidence="4" type="ORF">B0T14DRAFT_443124</name>
</gene>
<dbReference type="SUPFAM" id="SSF53474">
    <property type="entry name" value="alpha/beta-Hydrolases"/>
    <property type="match status" value="1"/>
</dbReference>
<evidence type="ECO:0000256" key="2">
    <source>
        <dbReference type="SAM" id="MobiDB-lite"/>
    </source>
</evidence>
<feature type="compositionally biased region" description="Low complexity" evidence="2">
    <location>
        <begin position="69"/>
        <end position="95"/>
    </location>
</feature>
<evidence type="ECO:0000313" key="4">
    <source>
        <dbReference type="EMBL" id="KAK0633860.1"/>
    </source>
</evidence>
<dbReference type="InterPro" id="IPR005645">
    <property type="entry name" value="FSH-like_dom"/>
</dbReference>
<dbReference type="GO" id="GO:0005737">
    <property type="term" value="C:cytoplasm"/>
    <property type="evidence" value="ECO:0007669"/>
    <property type="project" value="TreeGrafter"/>
</dbReference>
<dbReference type="GO" id="GO:0019748">
    <property type="term" value="P:secondary metabolic process"/>
    <property type="evidence" value="ECO:0007669"/>
    <property type="project" value="TreeGrafter"/>
</dbReference>
<dbReference type="GO" id="GO:0015078">
    <property type="term" value="F:proton transmembrane transporter activity"/>
    <property type="evidence" value="ECO:0007669"/>
    <property type="project" value="InterPro"/>
</dbReference>
<dbReference type="GO" id="GO:0045259">
    <property type="term" value="C:proton-transporting ATP synthase complex"/>
    <property type="evidence" value="ECO:0007669"/>
    <property type="project" value="InterPro"/>
</dbReference>
<protein>
    <submittedName>
        <fullName evidence="4">Serine hydrolase-domain-containing protein</fullName>
    </submittedName>
</protein>
<dbReference type="Pfam" id="PF03959">
    <property type="entry name" value="FSH1"/>
    <property type="match status" value="1"/>
</dbReference>
<evidence type="ECO:0000259" key="3">
    <source>
        <dbReference type="Pfam" id="PF03959"/>
    </source>
</evidence>
<dbReference type="AlphaFoldDB" id="A0AA40CD68"/>
<dbReference type="Pfam" id="PF04911">
    <property type="entry name" value="ATP-synt_J"/>
    <property type="match status" value="1"/>
</dbReference>
<keyword evidence="5" id="KW-1185">Reference proteome</keyword>
<dbReference type="GO" id="GO:0005634">
    <property type="term" value="C:nucleus"/>
    <property type="evidence" value="ECO:0007669"/>
    <property type="project" value="TreeGrafter"/>
</dbReference>
<accession>A0AA40CD68</accession>
<reference evidence="4" key="1">
    <citation type="submission" date="2023-06" db="EMBL/GenBank/DDBJ databases">
        <title>Genome-scale phylogeny and comparative genomics of the fungal order Sordariales.</title>
        <authorList>
            <consortium name="Lawrence Berkeley National Laboratory"/>
            <person name="Hensen N."/>
            <person name="Bonometti L."/>
            <person name="Westerberg I."/>
            <person name="Brannstrom I.O."/>
            <person name="Guillou S."/>
            <person name="Cros-Aarteil S."/>
            <person name="Calhoun S."/>
            <person name="Haridas S."/>
            <person name="Kuo A."/>
            <person name="Mondo S."/>
            <person name="Pangilinan J."/>
            <person name="Riley R."/>
            <person name="Labutti K."/>
            <person name="Andreopoulos B."/>
            <person name="Lipzen A."/>
            <person name="Chen C."/>
            <person name="Yanf M."/>
            <person name="Daum C."/>
            <person name="Ng V."/>
            <person name="Clum A."/>
            <person name="Steindorff A."/>
            <person name="Ohm R."/>
            <person name="Martin F."/>
            <person name="Silar P."/>
            <person name="Natvig D."/>
            <person name="Lalanne C."/>
            <person name="Gautier V."/>
            <person name="Ament-Velasquez S.L."/>
            <person name="Kruys A."/>
            <person name="Hutchinson M.I."/>
            <person name="Powell A.J."/>
            <person name="Barry K."/>
            <person name="Miller A.N."/>
            <person name="Grigoriev I.V."/>
            <person name="Debuchy R."/>
            <person name="Gladieux P."/>
            <person name="Thoren M.H."/>
            <person name="Johannesson H."/>
        </authorList>
    </citation>
    <scope>NUCLEOTIDE SEQUENCE</scope>
    <source>
        <strain evidence="4">CBS 606.72</strain>
    </source>
</reference>
<evidence type="ECO:0000256" key="1">
    <source>
        <dbReference type="ARBA" id="ARBA00022801"/>
    </source>
</evidence>
<dbReference type="Gene3D" id="3.40.50.1820">
    <property type="entry name" value="alpha/beta hydrolase"/>
    <property type="match status" value="1"/>
</dbReference>
<feature type="region of interest" description="Disordered" evidence="2">
    <location>
        <begin position="68"/>
        <end position="123"/>
    </location>
</feature>
<evidence type="ECO:0000313" key="5">
    <source>
        <dbReference type="Proteomes" id="UP001175000"/>
    </source>
</evidence>
<dbReference type="GO" id="GO:0015986">
    <property type="term" value="P:proton motive force-driven ATP synthesis"/>
    <property type="evidence" value="ECO:0007669"/>
    <property type="project" value="InterPro"/>
</dbReference>
<dbReference type="Proteomes" id="UP001175000">
    <property type="component" value="Unassembled WGS sequence"/>
</dbReference>
<dbReference type="PANTHER" id="PTHR48070:SF6">
    <property type="entry name" value="ESTERASE OVCA2"/>
    <property type="match status" value="1"/>
</dbReference>
<dbReference type="GO" id="GO:0016787">
    <property type="term" value="F:hydrolase activity"/>
    <property type="evidence" value="ECO:0007669"/>
    <property type="project" value="UniProtKB-KW"/>
</dbReference>
<organism evidence="4 5">
    <name type="scientific">Immersiella caudata</name>
    <dbReference type="NCBI Taxonomy" id="314043"/>
    <lineage>
        <taxon>Eukaryota</taxon>
        <taxon>Fungi</taxon>
        <taxon>Dikarya</taxon>
        <taxon>Ascomycota</taxon>
        <taxon>Pezizomycotina</taxon>
        <taxon>Sordariomycetes</taxon>
        <taxon>Sordariomycetidae</taxon>
        <taxon>Sordariales</taxon>
        <taxon>Lasiosphaeriaceae</taxon>
        <taxon>Immersiella</taxon>
    </lineage>
</organism>
<keyword evidence="1 4" id="KW-0378">Hydrolase</keyword>
<comment type="caution">
    <text evidence="4">The sequence shown here is derived from an EMBL/GenBank/DDBJ whole genome shotgun (WGS) entry which is preliminary data.</text>
</comment>
<dbReference type="InterPro" id="IPR050593">
    <property type="entry name" value="LovG"/>
</dbReference>
<dbReference type="PANTHER" id="PTHR48070">
    <property type="entry name" value="ESTERASE OVCA2"/>
    <property type="match status" value="1"/>
</dbReference>
<sequence length="366" mass="39846">MSWFGVAPFKKFPAPVLRPMAPFFAAGLVIAYGINAAQNSMMAGDEWKNDPRNKKAAIRFFTTKMGDNPAQQSAPALAPSASDSAPASASTSTTPLPTPSSTPKPGQQNRPQRPPKPAPPPKKELKILMLHGYTQSGPLFRAKTRALEKLMAKALAPLNLVPALIYPTAPNRLSARDIPGFEIKESEEGGDEGGEIDSWAWWRRDEASGEYRFLEEGMERLAEVIAEVEGGVDGVVGFSQGGSVAAVLASAMEEGRSVPEGEKWEWVRKVREANGGRGLKFAVVYSGFWAPPQELGWVYEPKVRTPTLHYLGSLDTVVEEGRSRGLVERCEEPVVVVHPGGHYVPVSKEWVMPLVGFVRKCVEAKL</sequence>
<dbReference type="InterPro" id="IPR006995">
    <property type="entry name" value="ATP_synth_F0_jsu"/>
</dbReference>
<dbReference type="InterPro" id="IPR029058">
    <property type="entry name" value="AB_hydrolase_fold"/>
</dbReference>